<dbReference type="EMBL" id="JAPQKI010000005">
    <property type="protein sequence ID" value="KAJ5098207.1"/>
    <property type="molecule type" value="Genomic_DNA"/>
</dbReference>
<dbReference type="AlphaFoldDB" id="A0A9W9KAQ1"/>
<name>A0A9W9KAQ1_9EURO</name>
<keyword evidence="2" id="KW-1185">Reference proteome</keyword>
<accession>A0A9W9KAQ1</accession>
<organism evidence="1 2">
    <name type="scientific">Penicillium argentinense</name>
    <dbReference type="NCBI Taxonomy" id="1131581"/>
    <lineage>
        <taxon>Eukaryota</taxon>
        <taxon>Fungi</taxon>
        <taxon>Dikarya</taxon>
        <taxon>Ascomycota</taxon>
        <taxon>Pezizomycotina</taxon>
        <taxon>Eurotiomycetes</taxon>
        <taxon>Eurotiomycetidae</taxon>
        <taxon>Eurotiales</taxon>
        <taxon>Aspergillaceae</taxon>
        <taxon>Penicillium</taxon>
    </lineage>
</organism>
<gene>
    <name evidence="1" type="ORF">N7532_005208</name>
</gene>
<protein>
    <submittedName>
        <fullName evidence="1">Uncharacterized protein</fullName>
    </submittedName>
</protein>
<comment type="caution">
    <text evidence="1">The sequence shown here is derived from an EMBL/GenBank/DDBJ whole genome shotgun (WGS) entry which is preliminary data.</text>
</comment>
<dbReference type="RefSeq" id="XP_056473861.1">
    <property type="nucleotide sequence ID" value="XM_056617702.1"/>
</dbReference>
<dbReference type="Proteomes" id="UP001149074">
    <property type="component" value="Unassembled WGS sequence"/>
</dbReference>
<dbReference type="GeneID" id="81356681"/>
<evidence type="ECO:0000313" key="2">
    <source>
        <dbReference type="Proteomes" id="UP001149074"/>
    </source>
</evidence>
<proteinExistence type="predicted"/>
<reference evidence="1" key="1">
    <citation type="submission" date="2022-11" db="EMBL/GenBank/DDBJ databases">
        <authorList>
            <person name="Petersen C."/>
        </authorList>
    </citation>
    <scope>NUCLEOTIDE SEQUENCE</scope>
    <source>
        <strain evidence="1">IBT 30761</strain>
    </source>
</reference>
<evidence type="ECO:0000313" key="1">
    <source>
        <dbReference type="EMBL" id="KAJ5098207.1"/>
    </source>
</evidence>
<reference evidence="1" key="2">
    <citation type="journal article" date="2023" name="IMA Fungus">
        <title>Comparative genomic study of the Penicillium genus elucidates a diverse pangenome and 15 lateral gene transfer events.</title>
        <authorList>
            <person name="Petersen C."/>
            <person name="Sorensen T."/>
            <person name="Nielsen M.R."/>
            <person name="Sondergaard T.E."/>
            <person name="Sorensen J.L."/>
            <person name="Fitzpatrick D.A."/>
            <person name="Frisvad J.C."/>
            <person name="Nielsen K.L."/>
        </authorList>
    </citation>
    <scope>NUCLEOTIDE SEQUENCE</scope>
    <source>
        <strain evidence="1">IBT 30761</strain>
    </source>
</reference>
<sequence>MDGVDLPSRHSPKPAQLENEERFLIPLPILPCHEANCRAVRLLVQLGNNRVLCALADPANPLGLLVAAASWASIVVATDNAISASRLAQPRFKTGRGAPESITCSPSLRVTKGLQDPEKNWTKTLAGRN</sequence>